<proteinExistence type="predicted"/>
<evidence type="ECO:0000313" key="2">
    <source>
        <dbReference type="EMBL" id="MCV3215664.1"/>
    </source>
</evidence>
<comment type="caution">
    <text evidence="2">The sequence shown here is derived from an EMBL/GenBank/DDBJ whole genome shotgun (WGS) entry which is preliminary data.</text>
</comment>
<name>A0ABT3B463_9CYAN</name>
<feature type="compositionally biased region" description="Basic and acidic residues" evidence="1">
    <location>
        <begin position="127"/>
        <end position="140"/>
    </location>
</feature>
<feature type="compositionally biased region" description="Basic and acidic residues" evidence="1">
    <location>
        <begin position="150"/>
        <end position="161"/>
    </location>
</feature>
<reference evidence="2 3" key="1">
    <citation type="submission" date="2022-10" db="EMBL/GenBank/DDBJ databases">
        <title>Identification of biosynthetic pathway for the production of the potent trypsin inhibitor radiosumin.</title>
        <authorList>
            <person name="Fewer D.P."/>
            <person name="Delbaje E."/>
            <person name="Ouyang X."/>
            <person name="Agostino P.D."/>
            <person name="Wahlsten M."/>
            <person name="Jokela J."/>
            <person name="Permi P."/>
            <person name="Haapaniemi E."/>
            <person name="Koistinen H."/>
        </authorList>
    </citation>
    <scope>NUCLEOTIDE SEQUENCE [LARGE SCALE GENOMIC DNA]</scope>
    <source>
        <strain evidence="2 3">NIES-515</strain>
    </source>
</reference>
<keyword evidence="3" id="KW-1185">Reference proteome</keyword>
<evidence type="ECO:0000313" key="3">
    <source>
        <dbReference type="Proteomes" id="UP001526143"/>
    </source>
</evidence>
<accession>A0ABT3B463</accession>
<protein>
    <submittedName>
        <fullName evidence="2">DUF5331 domain-containing protein</fullName>
    </submittedName>
</protein>
<dbReference type="Proteomes" id="UP001526143">
    <property type="component" value="Unassembled WGS sequence"/>
</dbReference>
<dbReference type="InterPro" id="IPR020346">
    <property type="entry name" value="Uncharacterised_15.3kDa"/>
</dbReference>
<dbReference type="Pfam" id="PF17265">
    <property type="entry name" value="DUF5331"/>
    <property type="match status" value="1"/>
</dbReference>
<gene>
    <name evidence="2" type="ORF">OGM63_19470</name>
</gene>
<sequence>MNIQQLRESLKIKWLNYYFENRPWLVKMQIWGTYDGERRPSSGFMLATLSVLEPQLDEIFPFILDLNNNPDRIVAALGLNFNPDRHLDLTTNTPSLNTGFIPIKSENPIATTEVISDACRQATQQHEVRDAVKNEVETKSNEALVTTEVKNNDKPEVESKNKSKPSGFTTKVETKGKHDNKHSKTSPPNLSPWGREKKKSVALLPGDVVRMNPTSERSHSVSTLLSSNGKPLAVATIESQDKGVKMQCKDVHSEVNSSPTNASNLPSWIDEFCKGVG</sequence>
<feature type="region of interest" description="Disordered" evidence="1">
    <location>
        <begin position="127"/>
        <end position="196"/>
    </location>
</feature>
<organism evidence="2 3">
    <name type="scientific">Plectonema radiosum NIES-515</name>
    <dbReference type="NCBI Taxonomy" id="2986073"/>
    <lineage>
        <taxon>Bacteria</taxon>
        <taxon>Bacillati</taxon>
        <taxon>Cyanobacteriota</taxon>
        <taxon>Cyanophyceae</taxon>
        <taxon>Oscillatoriophycideae</taxon>
        <taxon>Oscillatoriales</taxon>
        <taxon>Microcoleaceae</taxon>
        <taxon>Plectonema</taxon>
    </lineage>
</organism>
<evidence type="ECO:0000256" key="1">
    <source>
        <dbReference type="SAM" id="MobiDB-lite"/>
    </source>
</evidence>
<dbReference type="EMBL" id="JAOWRF010000278">
    <property type="protein sequence ID" value="MCV3215664.1"/>
    <property type="molecule type" value="Genomic_DNA"/>
</dbReference>
<dbReference type="RefSeq" id="WP_263747313.1">
    <property type="nucleotide sequence ID" value="NZ_JAOWRF010000278.1"/>
</dbReference>